<dbReference type="Pfam" id="PF00440">
    <property type="entry name" value="TetR_N"/>
    <property type="match status" value="1"/>
</dbReference>
<evidence type="ECO:0000259" key="5">
    <source>
        <dbReference type="PROSITE" id="PS50977"/>
    </source>
</evidence>
<evidence type="ECO:0000313" key="6">
    <source>
        <dbReference type="EMBL" id="GHO50713.1"/>
    </source>
</evidence>
<evidence type="ECO:0000256" key="2">
    <source>
        <dbReference type="ARBA" id="ARBA00023125"/>
    </source>
</evidence>
<feature type="domain" description="HTH tetR-type" evidence="5">
    <location>
        <begin position="27"/>
        <end position="88"/>
    </location>
</feature>
<accession>A0A8J3MYE5</accession>
<dbReference type="EMBL" id="BNJF01000009">
    <property type="protein sequence ID" value="GHO50713.1"/>
    <property type="molecule type" value="Genomic_DNA"/>
</dbReference>
<keyword evidence="3" id="KW-0804">Transcription</keyword>
<name>A0A8J3MYE5_9CHLR</name>
<organism evidence="6 7">
    <name type="scientific">Ktedonospora formicarum</name>
    <dbReference type="NCBI Taxonomy" id="2778364"/>
    <lineage>
        <taxon>Bacteria</taxon>
        <taxon>Bacillati</taxon>
        <taxon>Chloroflexota</taxon>
        <taxon>Ktedonobacteria</taxon>
        <taxon>Ktedonobacterales</taxon>
        <taxon>Ktedonobacteraceae</taxon>
        <taxon>Ktedonospora</taxon>
    </lineage>
</organism>
<dbReference type="GO" id="GO:0003700">
    <property type="term" value="F:DNA-binding transcription factor activity"/>
    <property type="evidence" value="ECO:0007669"/>
    <property type="project" value="TreeGrafter"/>
</dbReference>
<dbReference type="InterPro" id="IPR001647">
    <property type="entry name" value="HTH_TetR"/>
</dbReference>
<dbReference type="PANTHER" id="PTHR30055:SF148">
    <property type="entry name" value="TETR-FAMILY TRANSCRIPTIONAL REGULATOR"/>
    <property type="match status" value="1"/>
</dbReference>
<feature type="DNA-binding region" description="H-T-H motif" evidence="4">
    <location>
        <begin position="51"/>
        <end position="70"/>
    </location>
</feature>
<dbReference type="SUPFAM" id="SSF46689">
    <property type="entry name" value="Homeodomain-like"/>
    <property type="match status" value="1"/>
</dbReference>
<dbReference type="Gene3D" id="1.10.10.60">
    <property type="entry name" value="Homeodomain-like"/>
    <property type="match status" value="1"/>
</dbReference>
<gene>
    <name evidence="6" type="ORF">KSX_88760</name>
</gene>
<keyword evidence="2 4" id="KW-0238">DNA-binding</keyword>
<protein>
    <submittedName>
        <fullName evidence="6">TetR family transcriptional regulator</fullName>
    </submittedName>
</protein>
<evidence type="ECO:0000313" key="7">
    <source>
        <dbReference type="Proteomes" id="UP000612362"/>
    </source>
</evidence>
<dbReference type="Pfam" id="PF16859">
    <property type="entry name" value="TetR_C_11"/>
    <property type="match status" value="1"/>
</dbReference>
<keyword evidence="7" id="KW-1185">Reference proteome</keyword>
<dbReference type="InterPro" id="IPR036271">
    <property type="entry name" value="Tet_transcr_reg_TetR-rel_C_sf"/>
</dbReference>
<comment type="caution">
    <text evidence="6">The sequence shown here is derived from an EMBL/GenBank/DDBJ whole genome shotgun (WGS) entry which is preliminary data.</text>
</comment>
<dbReference type="SUPFAM" id="SSF48498">
    <property type="entry name" value="Tetracyclin repressor-like, C-terminal domain"/>
    <property type="match status" value="1"/>
</dbReference>
<evidence type="ECO:0000256" key="3">
    <source>
        <dbReference type="ARBA" id="ARBA00023163"/>
    </source>
</evidence>
<dbReference type="PANTHER" id="PTHR30055">
    <property type="entry name" value="HTH-TYPE TRANSCRIPTIONAL REGULATOR RUTR"/>
    <property type="match status" value="1"/>
</dbReference>
<dbReference type="AlphaFoldDB" id="A0A8J3MYE5"/>
<proteinExistence type="predicted"/>
<dbReference type="InterPro" id="IPR050109">
    <property type="entry name" value="HTH-type_TetR-like_transc_reg"/>
</dbReference>
<dbReference type="PROSITE" id="PS50977">
    <property type="entry name" value="HTH_TETR_2"/>
    <property type="match status" value="1"/>
</dbReference>
<dbReference type="Proteomes" id="UP000612362">
    <property type="component" value="Unassembled WGS sequence"/>
</dbReference>
<reference evidence="6" key="1">
    <citation type="submission" date="2020-10" db="EMBL/GenBank/DDBJ databases">
        <title>Taxonomic study of unclassified bacteria belonging to the class Ktedonobacteria.</title>
        <authorList>
            <person name="Yabe S."/>
            <person name="Wang C.M."/>
            <person name="Zheng Y."/>
            <person name="Sakai Y."/>
            <person name="Cavaletti L."/>
            <person name="Monciardini P."/>
            <person name="Donadio S."/>
        </authorList>
    </citation>
    <scope>NUCLEOTIDE SEQUENCE</scope>
    <source>
        <strain evidence="6">SOSP1-1</strain>
    </source>
</reference>
<dbReference type="RefSeq" id="WP_220199689.1">
    <property type="nucleotide sequence ID" value="NZ_BNJF01000009.1"/>
</dbReference>
<evidence type="ECO:0000256" key="1">
    <source>
        <dbReference type="ARBA" id="ARBA00023015"/>
    </source>
</evidence>
<dbReference type="GO" id="GO:0000976">
    <property type="term" value="F:transcription cis-regulatory region binding"/>
    <property type="evidence" value="ECO:0007669"/>
    <property type="project" value="TreeGrafter"/>
</dbReference>
<keyword evidence="1" id="KW-0805">Transcription regulation</keyword>
<evidence type="ECO:0000256" key="4">
    <source>
        <dbReference type="PROSITE-ProRule" id="PRU00335"/>
    </source>
</evidence>
<dbReference type="Gene3D" id="1.10.357.10">
    <property type="entry name" value="Tetracycline Repressor, domain 2"/>
    <property type="match status" value="1"/>
</dbReference>
<dbReference type="InterPro" id="IPR011075">
    <property type="entry name" value="TetR_C"/>
</dbReference>
<dbReference type="InterPro" id="IPR009057">
    <property type="entry name" value="Homeodomain-like_sf"/>
</dbReference>
<sequence>MGNGEQAQAEALSTLATPRRRLGGRSARIRAAVLETTMNMLREQGSAEELHVAEVAARVGVPESTIYRHWKSREELLVETVMAHMEETIPLPDTGSFRADLQMFLRDSAVFLESSEGRLLTRSMFATMKHEDSKVRQIYWTARFSHAGVMIQRAVERGEIAPGINPDVVMTAVTGALYVRMLVLDAPLDELFLEQLAQMILKGVIIS</sequence>